<dbReference type="SUPFAM" id="SSF53474">
    <property type="entry name" value="alpha/beta-Hydrolases"/>
    <property type="match status" value="1"/>
</dbReference>
<dbReference type="InterPro" id="IPR052897">
    <property type="entry name" value="Sec-Metab_Biosynth_Hydrolase"/>
</dbReference>
<evidence type="ECO:0000259" key="1">
    <source>
        <dbReference type="Pfam" id="PF12697"/>
    </source>
</evidence>
<feature type="domain" description="AB hydrolase-1" evidence="1">
    <location>
        <begin position="110"/>
        <end position="340"/>
    </location>
</feature>
<dbReference type="PANTHER" id="PTHR37017">
    <property type="entry name" value="AB HYDROLASE-1 DOMAIN-CONTAINING PROTEIN-RELATED"/>
    <property type="match status" value="1"/>
</dbReference>
<dbReference type="GO" id="GO:0017000">
    <property type="term" value="P:antibiotic biosynthetic process"/>
    <property type="evidence" value="ECO:0007669"/>
    <property type="project" value="UniProtKB-ARBA"/>
</dbReference>
<dbReference type="Gene3D" id="3.40.50.1820">
    <property type="entry name" value="alpha/beta hydrolase"/>
    <property type="match status" value="1"/>
</dbReference>
<dbReference type="InterPro" id="IPR029058">
    <property type="entry name" value="AB_hydrolase_fold"/>
</dbReference>
<dbReference type="AlphaFoldDB" id="A0A167PK04"/>
<name>A0A167PK04_PENCH</name>
<dbReference type="InterPro" id="IPR000073">
    <property type="entry name" value="AB_hydrolase_1"/>
</dbReference>
<accession>A0A167PK04</accession>
<dbReference type="PANTHER" id="PTHR37017:SF11">
    <property type="entry name" value="ESTERASE_LIPASE_THIOESTERASE DOMAIN-CONTAINING PROTEIN"/>
    <property type="match status" value="1"/>
</dbReference>
<evidence type="ECO:0000313" key="2">
    <source>
        <dbReference type="EMBL" id="KZN83398.1"/>
    </source>
</evidence>
<dbReference type="GO" id="GO:0072330">
    <property type="term" value="P:monocarboxylic acid biosynthetic process"/>
    <property type="evidence" value="ECO:0007669"/>
    <property type="project" value="UniProtKB-ARBA"/>
</dbReference>
<dbReference type="Proteomes" id="UP000076449">
    <property type="component" value="Chromosome IV"/>
</dbReference>
<sequence length="359" mass="39363">MGAPLVQYQAGLMEVLVTSGSLSQGEAQPRSTVGARWVESFGKNWKNRSKEPITPRTDGLWALPREKERLVISPTFADFPLNVDVRSIRIPLELKQLPGNSNSMSVNPVFVFVPGAWHTADSFDVVRDLMHNRGLATEAISTPSVGAFPPDKGLHADIEHTHAVLKEMVEAGCQIVLVNHSYGGMVGAGAVKGLGYTERRKAGLPGGVIMVVWMAAFVTPKGKTLMDMLGGKHAPWMVINSPDDGYCWSSDQETIFYNDMSPEAQQEAISKLKPHTYRSFNEPATHEPWREMPSMYMFFDKDGAISLAVQENFAQTLGNPVTYHVDASHSAFLSVPEKVIEGLEIALKEGRQQSGIAVN</sequence>
<protein>
    <recommendedName>
        <fullName evidence="1">AB hydrolase-1 domain-containing protein</fullName>
    </recommendedName>
</protein>
<organism evidence="2">
    <name type="scientific">Penicillium chrysogenum</name>
    <name type="common">Penicillium notatum</name>
    <dbReference type="NCBI Taxonomy" id="5076"/>
    <lineage>
        <taxon>Eukaryota</taxon>
        <taxon>Fungi</taxon>
        <taxon>Dikarya</taxon>
        <taxon>Ascomycota</taxon>
        <taxon>Pezizomycotina</taxon>
        <taxon>Eurotiomycetes</taxon>
        <taxon>Eurotiomycetidae</taxon>
        <taxon>Eurotiales</taxon>
        <taxon>Aspergillaceae</taxon>
        <taxon>Penicillium</taxon>
        <taxon>Penicillium chrysogenum species complex</taxon>
    </lineage>
</organism>
<reference evidence="2" key="1">
    <citation type="journal article" date="2014" name="Genome Announc.">
        <title>Complete sequencing and chromosome-scale genome assembly of the industrial progenitor strain P2niaD18 from the penicillin producer Penicillium chrysogenum.</title>
        <authorList>
            <person name="Specht T."/>
            <person name="Dahlmann T.A."/>
            <person name="Zadra I."/>
            <person name="Kurnsteiner H."/>
            <person name="Kuck U."/>
        </authorList>
    </citation>
    <scope>NUCLEOTIDE SEQUENCE [LARGE SCALE GENOMIC DNA]</scope>
    <source>
        <strain evidence="2">P2niaD18</strain>
    </source>
</reference>
<proteinExistence type="predicted"/>
<dbReference type="Pfam" id="PF12697">
    <property type="entry name" value="Abhydrolase_6"/>
    <property type="match status" value="1"/>
</dbReference>
<gene>
    <name evidence="2" type="ORF">EN45_104930</name>
</gene>
<dbReference type="EMBL" id="CM002801">
    <property type="protein sequence ID" value="KZN83398.1"/>
    <property type="molecule type" value="Genomic_DNA"/>
</dbReference>